<dbReference type="RefSeq" id="WP_094264575.1">
    <property type="nucleotide sequence ID" value="NZ_NOWF01000006.1"/>
</dbReference>
<dbReference type="OrthoDB" id="9791874at2"/>
<protein>
    <recommendedName>
        <fullName evidence="8">Glycine transporter domain-containing protein</fullName>
    </recommendedName>
</protein>
<feature type="domain" description="Glycine transporter" evidence="8">
    <location>
        <begin position="5"/>
        <end position="77"/>
    </location>
</feature>
<dbReference type="PANTHER" id="PTHR30506">
    <property type="entry name" value="INNER MEMBRANE PROTEIN"/>
    <property type="match status" value="1"/>
</dbReference>
<feature type="transmembrane region" description="Helical" evidence="7">
    <location>
        <begin position="149"/>
        <end position="166"/>
    </location>
</feature>
<evidence type="ECO:0000256" key="3">
    <source>
        <dbReference type="ARBA" id="ARBA00022475"/>
    </source>
</evidence>
<feature type="domain" description="Glycine transporter" evidence="8">
    <location>
        <begin position="92"/>
        <end position="160"/>
    </location>
</feature>
<dbReference type="PANTHER" id="PTHR30506:SF3">
    <property type="entry name" value="UPF0126 INNER MEMBRANE PROTEIN YADS-RELATED"/>
    <property type="match status" value="1"/>
</dbReference>
<feature type="transmembrane region" description="Helical" evidence="7">
    <location>
        <begin position="63"/>
        <end position="82"/>
    </location>
</feature>
<reference evidence="9 10" key="1">
    <citation type="submission" date="2017-07" db="EMBL/GenBank/DDBJ databases">
        <title>The genome sequence of Paludifilum halophilum highlights mechanisms for microbial adaptation to high salt environemnts.</title>
        <authorList>
            <person name="Belbahri L."/>
        </authorList>
    </citation>
    <scope>NUCLEOTIDE SEQUENCE [LARGE SCALE GENOMIC DNA]</scope>
    <source>
        <strain evidence="9 10">DSM 102817</strain>
    </source>
</reference>
<evidence type="ECO:0000256" key="6">
    <source>
        <dbReference type="ARBA" id="ARBA00023136"/>
    </source>
</evidence>
<keyword evidence="5 7" id="KW-1133">Transmembrane helix</keyword>
<proteinExistence type="inferred from homology"/>
<comment type="caution">
    <text evidence="9">The sequence shown here is derived from an EMBL/GenBank/DDBJ whole genome shotgun (WGS) entry which is preliminary data.</text>
</comment>
<feature type="transmembrane region" description="Helical" evidence="7">
    <location>
        <begin position="30"/>
        <end position="51"/>
    </location>
</feature>
<keyword evidence="6 7" id="KW-0472">Membrane</keyword>
<evidence type="ECO:0000313" key="9">
    <source>
        <dbReference type="EMBL" id="OYD07339.1"/>
    </source>
</evidence>
<evidence type="ECO:0000256" key="2">
    <source>
        <dbReference type="ARBA" id="ARBA00008193"/>
    </source>
</evidence>
<dbReference type="InterPro" id="IPR005115">
    <property type="entry name" value="Gly_transporter"/>
</dbReference>
<dbReference type="EMBL" id="NOWF01000006">
    <property type="protein sequence ID" value="OYD07339.1"/>
    <property type="molecule type" value="Genomic_DNA"/>
</dbReference>
<comment type="similarity">
    <text evidence="2">Belongs to the UPF0126 family.</text>
</comment>
<sequence>MAWEIFNIVGIAAFAISGAIVAMEEGYDFFGIYVLGLVTAFGGGIVRNLLIGVPIDSLWEEESLFLIALAAITITMLAPIFWMDHWKKWGSFFDAIGLAAFSIQRALYAVGMGHPLVAVIVAAVLTGIGGGVIRDVLAGRKPLVFRGEVYAVWAIVNGLAIGLEIVTQSWGLYLLFAVVILFRMISVVYQWRFPTGLFGAKG</sequence>
<keyword evidence="10" id="KW-1185">Reference proteome</keyword>
<evidence type="ECO:0000256" key="4">
    <source>
        <dbReference type="ARBA" id="ARBA00022692"/>
    </source>
</evidence>
<organism evidence="9 10">
    <name type="scientific">Paludifilum halophilum</name>
    <dbReference type="NCBI Taxonomy" id="1642702"/>
    <lineage>
        <taxon>Bacteria</taxon>
        <taxon>Bacillati</taxon>
        <taxon>Bacillota</taxon>
        <taxon>Bacilli</taxon>
        <taxon>Bacillales</taxon>
        <taxon>Thermoactinomycetaceae</taxon>
        <taxon>Paludifilum</taxon>
    </lineage>
</organism>
<evidence type="ECO:0000256" key="1">
    <source>
        <dbReference type="ARBA" id="ARBA00004651"/>
    </source>
</evidence>
<name>A0A235B5T6_9BACL</name>
<keyword evidence="3" id="KW-1003">Cell membrane</keyword>
<feature type="transmembrane region" description="Helical" evidence="7">
    <location>
        <begin position="116"/>
        <end position="137"/>
    </location>
</feature>
<feature type="transmembrane region" description="Helical" evidence="7">
    <location>
        <begin position="172"/>
        <end position="191"/>
    </location>
</feature>
<dbReference type="Pfam" id="PF03458">
    <property type="entry name" value="Gly_transporter"/>
    <property type="match status" value="2"/>
</dbReference>
<feature type="transmembrane region" description="Helical" evidence="7">
    <location>
        <begin position="6"/>
        <end position="23"/>
    </location>
</feature>
<evidence type="ECO:0000256" key="7">
    <source>
        <dbReference type="SAM" id="Phobius"/>
    </source>
</evidence>
<dbReference type="AlphaFoldDB" id="A0A235B5T6"/>
<evidence type="ECO:0000313" key="10">
    <source>
        <dbReference type="Proteomes" id="UP000215459"/>
    </source>
</evidence>
<dbReference type="GO" id="GO:0005886">
    <property type="term" value="C:plasma membrane"/>
    <property type="evidence" value="ECO:0007669"/>
    <property type="project" value="UniProtKB-SubCell"/>
</dbReference>
<keyword evidence="4 7" id="KW-0812">Transmembrane</keyword>
<evidence type="ECO:0000259" key="8">
    <source>
        <dbReference type="Pfam" id="PF03458"/>
    </source>
</evidence>
<evidence type="ECO:0000256" key="5">
    <source>
        <dbReference type="ARBA" id="ARBA00022989"/>
    </source>
</evidence>
<accession>A0A235B5T6</accession>
<comment type="subcellular location">
    <subcellularLocation>
        <location evidence="1">Cell membrane</location>
        <topology evidence="1">Multi-pass membrane protein</topology>
    </subcellularLocation>
</comment>
<dbReference type="Proteomes" id="UP000215459">
    <property type="component" value="Unassembled WGS sequence"/>
</dbReference>
<gene>
    <name evidence="9" type="ORF">CHM34_10515</name>
</gene>